<dbReference type="PANTHER" id="PTHR33184">
    <property type="entry name" value="PROTEIN TAPETUM DETERMINANT 1-LIKE-RELATED"/>
    <property type="match status" value="1"/>
</dbReference>
<accession>A0A368S790</accession>
<protein>
    <submittedName>
        <fullName evidence="3">Uncharacterized protein</fullName>
    </submittedName>
</protein>
<evidence type="ECO:0000313" key="3">
    <source>
        <dbReference type="EMBL" id="RCV38251.1"/>
    </source>
</evidence>
<dbReference type="Pfam" id="PF24068">
    <property type="entry name" value="TPD1_C"/>
    <property type="match status" value="1"/>
</dbReference>
<evidence type="ECO:0000256" key="1">
    <source>
        <dbReference type="ARBA" id="ARBA00022729"/>
    </source>
</evidence>
<dbReference type="AlphaFoldDB" id="A0A368S790"/>
<proteinExistence type="predicted"/>
<keyword evidence="1 2" id="KW-0732">Signal</keyword>
<reference evidence="3" key="2">
    <citation type="submission" date="2015-07" db="EMBL/GenBank/DDBJ databases">
        <authorList>
            <person name="Noorani M."/>
        </authorList>
    </citation>
    <scope>NUCLEOTIDE SEQUENCE</scope>
    <source>
        <strain evidence="3">Yugu1</strain>
    </source>
</reference>
<dbReference type="OrthoDB" id="603213at2759"/>
<dbReference type="EMBL" id="CM003535">
    <property type="protein sequence ID" value="RCV38251.1"/>
    <property type="molecule type" value="Genomic_DNA"/>
</dbReference>
<feature type="signal peptide" evidence="2">
    <location>
        <begin position="1"/>
        <end position="27"/>
    </location>
</feature>
<gene>
    <name evidence="3" type="ORF">SETIT_8G127100v2</name>
</gene>
<dbReference type="InterPro" id="IPR040361">
    <property type="entry name" value="TPD1"/>
</dbReference>
<sequence length="133" mass="14082">MRKETEMACATKATIILFLAFVICCQADTDRPGACKLSDLHISVVKTGKEVQGQPEYQVTIDNQCSCAQAIVTVHCDGLPSVEPVDEGKIRTEDGGVCLVNDGLPIAKGSPVVFTFAGKTAPDFAPTMAVPHC</sequence>
<evidence type="ECO:0000256" key="2">
    <source>
        <dbReference type="SAM" id="SignalP"/>
    </source>
</evidence>
<dbReference type="PANTHER" id="PTHR33184:SF5">
    <property type="entry name" value="PUTATIVE-RELATED"/>
    <property type="match status" value="1"/>
</dbReference>
<organism evidence="3">
    <name type="scientific">Setaria italica</name>
    <name type="common">Foxtail millet</name>
    <name type="synonym">Panicum italicum</name>
    <dbReference type="NCBI Taxonomy" id="4555"/>
    <lineage>
        <taxon>Eukaryota</taxon>
        <taxon>Viridiplantae</taxon>
        <taxon>Streptophyta</taxon>
        <taxon>Embryophyta</taxon>
        <taxon>Tracheophyta</taxon>
        <taxon>Spermatophyta</taxon>
        <taxon>Magnoliopsida</taxon>
        <taxon>Liliopsida</taxon>
        <taxon>Poales</taxon>
        <taxon>Poaceae</taxon>
        <taxon>PACMAD clade</taxon>
        <taxon>Panicoideae</taxon>
        <taxon>Panicodae</taxon>
        <taxon>Paniceae</taxon>
        <taxon>Cenchrinae</taxon>
        <taxon>Setaria</taxon>
    </lineage>
</organism>
<name>A0A368S790_SETIT</name>
<dbReference type="STRING" id="4555.A0A368S790"/>
<reference evidence="3" key="1">
    <citation type="journal article" date="2012" name="Nat. Biotechnol.">
        <title>Reference genome sequence of the model plant Setaria.</title>
        <authorList>
            <person name="Bennetzen J.L."/>
            <person name="Schmutz J."/>
            <person name="Wang H."/>
            <person name="Percifield R."/>
            <person name="Hawkins J."/>
            <person name="Pontaroli A.C."/>
            <person name="Estep M."/>
            <person name="Feng L."/>
            <person name="Vaughn J.N."/>
            <person name="Grimwood J."/>
            <person name="Jenkins J."/>
            <person name="Barry K."/>
            <person name="Lindquist E."/>
            <person name="Hellsten U."/>
            <person name="Deshpande S."/>
            <person name="Wang X."/>
            <person name="Wu X."/>
            <person name="Mitros T."/>
            <person name="Triplett J."/>
            <person name="Yang X."/>
            <person name="Ye C.Y."/>
            <person name="Mauro-Herrera M."/>
            <person name="Wang L."/>
            <person name="Li P."/>
            <person name="Sharma M."/>
            <person name="Sharma R."/>
            <person name="Ronald P.C."/>
            <person name="Panaud O."/>
            <person name="Kellogg E.A."/>
            <person name="Brutnell T.P."/>
            <person name="Doust A.N."/>
            <person name="Tuskan G.A."/>
            <person name="Rokhsar D."/>
            <person name="Devos K.M."/>
        </authorList>
    </citation>
    <scope>NUCLEOTIDE SEQUENCE [LARGE SCALE GENOMIC DNA]</scope>
    <source>
        <strain evidence="3">Yugu1</strain>
    </source>
</reference>
<feature type="chain" id="PRO_5016768762" evidence="2">
    <location>
        <begin position="28"/>
        <end position="133"/>
    </location>
</feature>